<dbReference type="Proteomes" id="UP000248484">
    <property type="component" value="Chromosome 7"/>
</dbReference>
<gene>
    <name evidence="2" type="primary">LOC114486646</name>
</gene>
<protein>
    <submittedName>
        <fullName evidence="2">Uncharacterized protein isoform X1</fullName>
    </submittedName>
</protein>
<proteinExistence type="predicted"/>
<organism evidence="1 2">
    <name type="scientific">Physeter macrocephalus</name>
    <name type="common">Sperm whale</name>
    <name type="synonym">Physeter catodon</name>
    <dbReference type="NCBI Taxonomy" id="9755"/>
    <lineage>
        <taxon>Eukaryota</taxon>
        <taxon>Metazoa</taxon>
        <taxon>Chordata</taxon>
        <taxon>Craniata</taxon>
        <taxon>Vertebrata</taxon>
        <taxon>Euteleostomi</taxon>
        <taxon>Mammalia</taxon>
        <taxon>Eutheria</taxon>
        <taxon>Laurasiatheria</taxon>
        <taxon>Artiodactyla</taxon>
        <taxon>Whippomorpha</taxon>
        <taxon>Cetacea</taxon>
        <taxon>Odontoceti</taxon>
        <taxon>Physeteridae</taxon>
        <taxon>Physeter</taxon>
    </lineage>
</organism>
<name>A0A455BKC4_PHYMC</name>
<dbReference type="GeneID" id="114486646"/>
<accession>A0A455BKC4</accession>
<dbReference type="InParanoid" id="A0A455BKC4"/>
<reference evidence="2" key="1">
    <citation type="submission" date="2025-08" db="UniProtKB">
        <authorList>
            <consortium name="RefSeq"/>
        </authorList>
    </citation>
    <scope>IDENTIFICATION</scope>
    <source>
        <tissue evidence="2">Muscle</tissue>
    </source>
</reference>
<dbReference type="RefSeq" id="XP_028348333.1">
    <property type="nucleotide sequence ID" value="XM_028492532.2"/>
</dbReference>
<dbReference type="KEGG" id="pcad:114486646"/>
<keyword evidence="1" id="KW-1185">Reference proteome</keyword>
<evidence type="ECO:0000313" key="1">
    <source>
        <dbReference type="Proteomes" id="UP000248484"/>
    </source>
</evidence>
<dbReference type="AlphaFoldDB" id="A0A455BKC4"/>
<evidence type="ECO:0000313" key="2">
    <source>
        <dbReference type="RefSeq" id="XP_028348333.1"/>
    </source>
</evidence>
<sequence length="207" mass="22446">MKSLTRPNPDENGSAPFHLQHLFSSLKVVIGQAKVTETAGLLCQKAGHLLESPPGLSKLPAAQAGPQSSYSRVAGPRRACSLILDPPAEQPGRRTLLLSVARGFPQHVRILLALFPPRTGFPSILARNCLLSLNREVGSTGLDRRRPGPLCGLSKRTDLSCRGFKIHSSDGRGQRPHRAARGDFTRNTIVRLSFLPDLLGLPLFRAL</sequence>